<comment type="function">
    <text evidence="9 10">This protein specifically catalyzes the removal of signal peptides from prolipoproteins.</text>
</comment>
<evidence type="ECO:0000256" key="8">
    <source>
        <dbReference type="ARBA" id="ARBA00023136"/>
    </source>
</evidence>
<feature type="active site" evidence="9">
    <location>
        <position position="164"/>
    </location>
</feature>
<feature type="transmembrane region" description="Helical" evidence="9">
    <location>
        <begin position="155"/>
        <end position="176"/>
    </location>
</feature>
<comment type="subcellular location">
    <subcellularLocation>
        <location evidence="9">Cell membrane</location>
        <topology evidence="9">Multi-pass membrane protein</topology>
    </subcellularLocation>
</comment>
<keyword evidence="6 9" id="KW-0378">Hydrolase</keyword>
<keyword evidence="3 9" id="KW-0645">Protease</keyword>
<dbReference type="UniPathway" id="UPA00665"/>
<dbReference type="STRING" id="34059.A9308_09305"/>
<evidence type="ECO:0000313" key="13">
    <source>
        <dbReference type="Proteomes" id="UP000092508"/>
    </source>
</evidence>
<dbReference type="OrthoDB" id="9810259at2"/>
<evidence type="ECO:0000256" key="7">
    <source>
        <dbReference type="ARBA" id="ARBA00022989"/>
    </source>
</evidence>
<keyword evidence="5 9" id="KW-0064">Aspartyl protease</keyword>
<keyword evidence="4 9" id="KW-0812">Transmembrane</keyword>
<dbReference type="NCBIfam" id="TIGR00077">
    <property type="entry name" value="lspA"/>
    <property type="match status" value="1"/>
</dbReference>
<organism evidence="12 13">
    <name type="scientific">Faucicola atlantae</name>
    <dbReference type="NCBI Taxonomy" id="34059"/>
    <lineage>
        <taxon>Bacteria</taxon>
        <taxon>Pseudomonadati</taxon>
        <taxon>Pseudomonadota</taxon>
        <taxon>Gammaproteobacteria</taxon>
        <taxon>Moraxellales</taxon>
        <taxon>Moraxellaceae</taxon>
        <taxon>Faucicola</taxon>
    </lineage>
</organism>
<dbReference type="PRINTS" id="PR00781">
    <property type="entry name" value="LIPOSIGPTASE"/>
</dbReference>
<evidence type="ECO:0000256" key="5">
    <source>
        <dbReference type="ARBA" id="ARBA00022750"/>
    </source>
</evidence>
<dbReference type="Pfam" id="PF01252">
    <property type="entry name" value="Peptidase_A8"/>
    <property type="match status" value="1"/>
</dbReference>
<dbReference type="PANTHER" id="PTHR33695">
    <property type="entry name" value="LIPOPROTEIN SIGNAL PEPTIDASE"/>
    <property type="match status" value="1"/>
</dbReference>
<protein>
    <recommendedName>
        <fullName evidence="9">Lipoprotein signal peptidase</fullName>
        <ecNumber evidence="9">3.4.23.36</ecNumber>
    </recommendedName>
    <alternativeName>
        <fullName evidence="9">Prolipoprotein signal peptidase</fullName>
    </alternativeName>
    <alternativeName>
        <fullName evidence="9">Signal peptidase II</fullName>
        <shortName evidence="9">SPase II</shortName>
    </alternativeName>
</protein>
<comment type="caution">
    <text evidence="12">The sequence shown here is derived from an EMBL/GenBank/DDBJ whole genome shotgun (WGS) entry which is preliminary data.</text>
</comment>
<evidence type="ECO:0000256" key="6">
    <source>
        <dbReference type="ARBA" id="ARBA00022801"/>
    </source>
</evidence>
<dbReference type="Proteomes" id="UP000092508">
    <property type="component" value="Unassembled WGS sequence"/>
</dbReference>
<comment type="catalytic activity">
    <reaction evidence="9 10">
        <text>Release of signal peptides from bacterial membrane prolipoproteins. Hydrolyzes -Xaa-Yaa-Zaa-|-(S,diacylglyceryl)Cys-, in which Xaa is hydrophobic (preferably Leu), and Yaa (Ala or Ser) and Zaa (Gly or Ala) have small, neutral side chains.</text>
        <dbReference type="EC" id="3.4.23.36"/>
    </reaction>
</comment>
<dbReference type="HAMAP" id="MF_00161">
    <property type="entry name" value="LspA"/>
    <property type="match status" value="1"/>
</dbReference>
<dbReference type="EMBL" id="LZMZ01000035">
    <property type="protein sequence ID" value="OBX76018.1"/>
    <property type="molecule type" value="Genomic_DNA"/>
</dbReference>
<reference evidence="12 13" key="1">
    <citation type="submission" date="2016-06" db="EMBL/GenBank/DDBJ databases">
        <title>Draft genome of Moraxella atlantae CCUG 66109.</title>
        <authorList>
            <person name="Salva-Serra F."/>
            <person name="Engstrom-Jakobsson H."/>
            <person name="Thorell K."/>
            <person name="Gonzales-Siles L."/>
            <person name="Karlsson R."/>
            <person name="Boulund F."/>
            <person name="Engstrand L."/>
            <person name="Kristiansson E."/>
            <person name="Moore E."/>
        </authorList>
    </citation>
    <scope>NUCLEOTIDE SEQUENCE [LARGE SCALE GENOMIC DNA]</scope>
    <source>
        <strain evidence="12 13">CCUG 66109</strain>
    </source>
</reference>
<dbReference type="GO" id="GO:0006508">
    <property type="term" value="P:proteolysis"/>
    <property type="evidence" value="ECO:0007669"/>
    <property type="project" value="UniProtKB-KW"/>
</dbReference>
<evidence type="ECO:0000256" key="3">
    <source>
        <dbReference type="ARBA" id="ARBA00022670"/>
    </source>
</evidence>
<dbReference type="GO" id="GO:0004190">
    <property type="term" value="F:aspartic-type endopeptidase activity"/>
    <property type="evidence" value="ECO:0007669"/>
    <property type="project" value="UniProtKB-UniRule"/>
</dbReference>
<keyword evidence="2 9" id="KW-1003">Cell membrane</keyword>
<evidence type="ECO:0000256" key="11">
    <source>
        <dbReference type="RuleBase" id="RU004181"/>
    </source>
</evidence>
<sequence length="190" mass="21096">MPKLSSSANTPATVPPTSTPPVLPVNGKAAWRWYAMALLTIVIDQLTKQYFVRHYTLYESHPVIPPVLNWTLAYNKGAAFSFLADKGGWQIVFFSVLALAVATAIAVYLRRVPQQARWLSLGLAWVMGGALGNVIDRIRYGHVIDFIHVHYADVWNYPIFNVADMAICGGVALILLDTLFLENRRKAAVV</sequence>
<evidence type="ECO:0000256" key="2">
    <source>
        <dbReference type="ARBA" id="ARBA00022475"/>
    </source>
</evidence>
<evidence type="ECO:0000313" key="12">
    <source>
        <dbReference type="EMBL" id="OBX76018.1"/>
    </source>
</evidence>
<feature type="active site" evidence="9">
    <location>
        <position position="145"/>
    </location>
</feature>
<feature type="transmembrane region" description="Helical" evidence="9">
    <location>
        <begin position="116"/>
        <end position="135"/>
    </location>
</feature>
<evidence type="ECO:0000256" key="9">
    <source>
        <dbReference type="HAMAP-Rule" id="MF_00161"/>
    </source>
</evidence>
<keyword evidence="8 9" id="KW-0472">Membrane</keyword>
<dbReference type="PANTHER" id="PTHR33695:SF1">
    <property type="entry name" value="LIPOPROTEIN SIGNAL PEPTIDASE"/>
    <property type="match status" value="1"/>
</dbReference>
<comment type="pathway">
    <text evidence="9">Protein modification; lipoprotein biosynthesis (signal peptide cleavage).</text>
</comment>
<comment type="similarity">
    <text evidence="1 9 11">Belongs to the peptidase A8 family.</text>
</comment>
<dbReference type="EC" id="3.4.23.36" evidence="9"/>
<keyword evidence="7 9" id="KW-1133">Transmembrane helix</keyword>
<evidence type="ECO:0000256" key="1">
    <source>
        <dbReference type="ARBA" id="ARBA00006139"/>
    </source>
</evidence>
<dbReference type="AlphaFoldDB" id="A0A1B8QA65"/>
<feature type="transmembrane region" description="Helical" evidence="9">
    <location>
        <begin position="89"/>
        <end position="109"/>
    </location>
</feature>
<evidence type="ECO:0000256" key="10">
    <source>
        <dbReference type="RuleBase" id="RU000594"/>
    </source>
</evidence>
<proteinExistence type="inferred from homology"/>
<gene>
    <name evidence="9" type="primary">lspA</name>
    <name evidence="12" type="ORF">A9308_09305</name>
</gene>
<evidence type="ECO:0000256" key="4">
    <source>
        <dbReference type="ARBA" id="ARBA00022692"/>
    </source>
</evidence>
<accession>A0A1B8QA65</accession>
<dbReference type="InterPro" id="IPR001872">
    <property type="entry name" value="Peptidase_A8"/>
</dbReference>
<dbReference type="GO" id="GO:0005886">
    <property type="term" value="C:plasma membrane"/>
    <property type="evidence" value="ECO:0007669"/>
    <property type="project" value="UniProtKB-SubCell"/>
</dbReference>
<name>A0A1B8QA65_9GAMM</name>
<dbReference type="PROSITE" id="PS00855">
    <property type="entry name" value="SPASE_II"/>
    <property type="match status" value="1"/>
</dbReference>
<dbReference type="RefSeq" id="WP_067238033.1">
    <property type="nucleotide sequence ID" value="NZ_LZMZ01000035.1"/>
</dbReference>
<comment type="caution">
    <text evidence="9">Lacks conserved residue(s) required for the propagation of feature annotation.</text>
</comment>